<dbReference type="InterPro" id="IPR053145">
    <property type="entry name" value="AB_hydrolase_Est10"/>
</dbReference>
<keyword evidence="4" id="KW-0378">Hydrolase</keyword>
<accession>A0ABS9ZUX4</accession>
<dbReference type="RefSeq" id="WP_243360258.1">
    <property type="nucleotide sequence ID" value="NZ_JALGBH010000001.1"/>
</dbReference>
<gene>
    <name evidence="4" type="ORF">MMF97_05120</name>
</gene>
<dbReference type="SUPFAM" id="SSF53474">
    <property type="entry name" value="alpha/beta-Hydrolases"/>
    <property type="match status" value="1"/>
</dbReference>
<dbReference type="InterPro" id="IPR024981">
    <property type="entry name" value="DUF3887"/>
</dbReference>
<dbReference type="InterPro" id="IPR022742">
    <property type="entry name" value="Hydrolase_4"/>
</dbReference>
<dbReference type="Proteomes" id="UP001165460">
    <property type="component" value="Unassembled WGS sequence"/>
</dbReference>
<evidence type="ECO:0000256" key="1">
    <source>
        <dbReference type="SAM" id="SignalP"/>
    </source>
</evidence>
<feature type="domain" description="DUF3887" evidence="3">
    <location>
        <begin position="29"/>
        <end position="118"/>
    </location>
</feature>
<protein>
    <submittedName>
        <fullName evidence="4">Alpha/beta fold hydrolase</fullName>
    </submittedName>
</protein>
<dbReference type="PANTHER" id="PTHR43265">
    <property type="entry name" value="ESTERASE ESTD"/>
    <property type="match status" value="1"/>
</dbReference>
<dbReference type="PANTHER" id="PTHR43265:SF1">
    <property type="entry name" value="ESTERASE ESTD"/>
    <property type="match status" value="1"/>
</dbReference>
<feature type="domain" description="Serine aminopeptidase S33" evidence="2">
    <location>
        <begin position="224"/>
        <end position="404"/>
    </location>
</feature>
<dbReference type="Gene3D" id="3.10.450.590">
    <property type="match status" value="1"/>
</dbReference>
<dbReference type="Gene3D" id="3.40.50.1820">
    <property type="entry name" value="alpha/beta hydrolase"/>
    <property type="match status" value="1"/>
</dbReference>
<evidence type="ECO:0000313" key="4">
    <source>
        <dbReference type="EMBL" id="MCJ0742087.1"/>
    </source>
</evidence>
<name>A0ABS9ZUX4_9SPHI</name>
<dbReference type="Pfam" id="PF12146">
    <property type="entry name" value="Hydrolase_4"/>
    <property type="match status" value="1"/>
</dbReference>
<feature type="signal peptide" evidence="1">
    <location>
        <begin position="1"/>
        <end position="19"/>
    </location>
</feature>
<dbReference type="InterPro" id="IPR029058">
    <property type="entry name" value="AB_hydrolase_fold"/>
</dbReference>
<keyword evidence="5" id="KW-1185">Reference proteome</keyword>
<dbReference type="Pfam" id="PF13026">
    <property type="entry name" value="DUF3887"/>
    <property type="match status" value="1"/>
</dbReference>
<sequence length="437" mass="48884">MKKFFLILLLSVFSLSSFAQNVLSLFNKANTFFDLFFENKLDEAHNYFSDEAKTKVSTENLKQLANLLESRLGKVKSIDAIQSKNQGDFFAVILNGVFENDTQDFVMLFDKSEKIVGLQLLPKAITYQKPSYADTNVYVEKSTYIEFPNHQLATVITTPKNVKSFPVVVLVHGSGPSDMDETVGPNKPFKDMAAGLAAKGIATVRYVKRTLIYPNDFKGAFTVKEETLDDAVLALELAKKIPGADLKNIYVLGHSLGGMLAPRIATLVSDLKGIVLVSAPARKLTDIIADQNKYMFELSKDTSQAMKDELQKAMTELEKTKITKLLPNMKPDSAIGGLPASYWIDLNNYDQLATAKKLNKQRIYILQGGNDFQVTETDFNIWNNELGKKKNVTLKLYPELNHLLSVQTEKGNIMQYQKPANVSEQLIDDLANWIKAN</sequence>
<evidence type="ECO:0000259" key="2">
    <source>
        <dbReference type="Pfam" id="PF12146"/>
    </source>
</evidence>
<organism evidence="4 5">
    <name type="scientific">Pedobacter montanisoli</name>
    <dbReference type="NCBI Taxonomy" id="2923277"/>
    <lineage>
        <taxon>Bacteria</taxon>
        <taxon>Pseudomonadati</taxon>
        <taxon>Bacteroidota</taxon>
        <taxon>Sphingobacteriia</taxon>
        <taxon>Sphingobacteriales</taxon>
        <taxon>Sphingobacteriaceae</taxon>
        <taxon>Pedobacter</taxon>
    </lineage>
</organism>
<comment type="caution">
    <text evidence="4">The sequence shown here is derived from an EMBL/GenBank/DDBJ whole genome shotgun (WGS) entry which is preliminary data.</text>
</comment>
<keyword evidence="1" id="KW-0732">Signal</keyword>
<evidence type="ECO:0000259" key="3">
    <source>
        <dbReference type="Pfam" id="PF13026"/>
    </source>
</evidence>
<reference evidence="4" key="1">
    <citation type="submission" date="2022-03" db="EMBL/GenBank/DDBJ databases">
        <authorList>
            <person name="Woo C.Y."/>
        </authorList>
    </citation>
    <scope>NUCLEOTIDE SEQUENCE</scope>
    <source>
        <strain evidence="4">CYS-01</strain>
    </source>
</reference>
<dbReference type="EMBL" id="JALGBH010000001">
    <property type="protein sequence ID" value="MCJ0742087.1"/>
    <property type="molecule type" value="Genomic_DNA"/>
</dbReference>
<evidence type="ECO:0000313" key="5">
    <source>
        <dbReference type="Proteomes" id="UP001165460"/>
    </source>
</evidence>
<dbReference type="GO" id="GO:0016787">
    <property type="term" value="F:hydrolase activity"/>
    <property type="evidence" value="ECO:0007669"/>
    <property type="project" value="UniProtKB-KW"/>
</dbReference>
<proteinExistence type="predicted"/>
<feature type="chain" id="PRO_5045405102" evidence="1">
    <location>
        <begin position="20"/>
        <end position="437"/>
    </location>
</feature>